<dbReference type="Pfam" id="PF01593">
    <property type="entry name" value="Amino_oxidase"/>
    <property type="match status" value="1"/>
</dbReference>
<dbReference type="Gene3D" id="3.90.660.20">
    <property type="entry name" value="Protoporphyrinogen oxidase, mitochondrial, domain 2"/>
    <property type="match status" value="1"/>
</dbReference>
<evidence type="ECO:0000259" key="1">
    <source>
        <dbReference type="Pfam" id="PF01593"/>
    </source>
</evidence>
<keyword evidence="3" id="KW-1185">Reference proteome</keyword>
<dbReference type="EMBL" id="JBHSGF010000002">
    <property type="protein sequence ID" value="MFC4554437.1"/>
    <property type="molecule type" value="Genomic_DNA"/>
</dbReference>
<sequence>MIDVVVVGGGMAGLTVAAELAARGRRPLVLEASGAVGGLVAAGVVGGLEVDLGAEAFAVRRGEVADLAASVGLAVERPAGGSWVWAPDGPVRIPAESLLGIPADPGAPDVVAALGPDGAARAARDASLGPEVGADATDLATLVRTRMGEAVLARLVGPVAGGVHNADPADLAVDSVAPGLRGALAAEGSLAAAVRVLRAASGPGAAVATTTGGLFRLPRALAAAVERHGGAVRTASPVTVLRRHGEGWEVEGSGPAGPFRVQARAVVLALPERAALPLLAGVVDVGNHVPAPGSAITHVTLVVRAPALDAAPRGAGLLVPPGPVRAKALTHATAKWAWLGAAAGPGVHVLRVSYGRRGEPTDDVDADLARRDAAALLGVALAPDDVLDAHVVRRSDVLAAATPAHREAVTALAERAGRAGVHLAGTAVAGTGVAAVVGHARGLATTLAAPL</sequence>
<dbReference type="PANTHER" id="PTHR42923:SF3">
    <property type="entry name" value="PROTOPORPHYRINOGEN OXIDASE"/>
    <property type="match status" value="1"/>
</dbReference>
<gene>
    <name evidence="2" type="ORF">ACFO3F_04170</name>
</gene>
<dbReference type="PRINTS" id="PR00420">
    <property type="entry name" value="RNGMNOXGNASE"/>
</dbReference>
<feature type="domain" description="Amine oxidase" evidence="1">
    <location>
        <begin position="11"/>
        <end position="433"/>
    </location>
</feature>
<comment type="caution">
    <text evidence="2">The sequence shown here is derived from an EMBL/GenBank/DDBJ whole genome shotgun (WGS) entry which is preliminary data.</text>
</comment>
<dbReference type="PANTHER" id="PTHR42923">
    <property type="entry name" value="PROTOPORPHYRINOGEN OXIDASE"/>
    <property type="match status" value="1"/>
</dbReference>
<dbReference type="InterPro" id="IPR050464">
    <property type="entry name" value="Zeta_carotene_desat/Oxidored"/>
</dbReference>
<name>A0ABV9D734_9MICO</name>
<dbReference type="InterPro" id="IPR036188">
    <property type="entry name" value="FAD/NAD-bd_sf"/>
</dbReference>
<dbReference type="SUPFAM" id="SSF51905">
    <property type="entry name" value="FAD/NAD(P)-binding domain"/>
    <property type="match status" value="1"/>
</dbReference>
<dbReference type="InterPro" id="IPR002937">
    <property type="entry name" value="Amino_oxidase"/>
</dbReference>
<organism evidence="2 3">
    <name type="scientific">Georgenia faecalis</name>
    <dbReference type="NCBI Taxonomy" id="2483799"/>
    <lineage>
        <taxon>Bacteria</taxon>
        <taxon>Bacillati</taxon>
        <taxon>Actinomycetota</taxon>
        <taxon>Actinomycetes</taxon>
        <taxon>Micrococcales</taxon>
        <taxon>Bogoriellaceae</taxon>
        <taxon>Georgenia</taxon>
    </lineage>
</organism>
<evidence type="ECO:0000313" key="3">
    <source>
        <dbReference type="Proteomes" id="UP001595955"/>
    </source>
</evidence>
<proteinExistence type="predicted"/>
<dbReference type="SUPFAM" id="SSF54373">
    <property type="entry name" value="FAD-linked reductases, C-terminal domain"/>
    <property type="match status" value="1"/>
</dbReference>
<evidence type="ECO:0000313" key="2">
    <source>
        <dbReference type="EMBL" id="MFC4554437.1"/>
    </source>
</evidence>
<protein>
    <submittedName>
        <fullName evidence="2">Protoporphyrinogen/coproporphyrinogen oxidase</fullName>
    </submittedName>
</protein>
<reference evidence="3" key="1">
    <citation type="journal article" date="2019" name="Int. J. Syst. Evol. Microbiol.">
        <title>The Global Catalogue of Microorganisms (GCM) 10K type strain sequencing project: providing services to taxonomists for standard genome sequencing and annotation.</title>
        <authorList>
            <consortium name="The Broad Institute Genomics Platform"/>
            <consortium name="The Broad Institute Genome Sequencing Center for Infectious Disease"/>
            <person name="Wu L."/>
            <person name="Ma J."/>
        </authorList>
    </citation>
    <scope>NUCLEOTIDE SEQUENCE [LARGE SCALE GENOMIC DNA]</scope>
    <source>
        <strain evidence="3">JCM 3369</strain>
    </source>
</reference>
<dbReference type="Gene3D" id="3.50.50.60">
    <property type="entry name" value="FAD/NAD(P)-binding domain"/>
    <property type="match status" value="1"/>
</dbReference>
<dbReference type="Proteomes" id="UP001595955">
    <property type="component" value="Unassembled WGS sequence"/>
</dbReference>
<dbReference type="RefSeq" id="WP_280525421.1">
    <property type="nucleotide sequence ID" value="NZ_CP033325.1"/>
</dbReference>
<dbReference type="Gene3D" id="1.10.3110.10">
    <property type="entry name" value="protoporphyrinogen ix oxidase, domain 3"/>
    <property type="match status" value="1"/>
</dbReference>
<accession>A0ABV9D734</accession>